<organism evidence="4 5">
    <name type="scientific">Alkalibacterium subtropicum</name>
    <dbReference type="NCBI Taxonomy" id="753702"/>
    <lineage>
        <taxon>Bacteria</taxon>
        <taxon>Bacillati</taxon>
        <taxon>Bacillota</taxon>
        <taxon>Bacilli</taxon>
        <taxon>Lactobacillales</taxon>
        <taxon>Carnobacteriaceae</taxon>
        <taxon>Alkalibacterium</taxon>
    </lineage>
</organism>
<dbReference type="Proteomes" id="UP000199612">
    <property type="component" value="Unassembled WGS sequence"/>
</dbReference>
<accession>A0A1I1GPK5</accession>
<evidence type="ECO:0000256" key="1">
    <source>
        <dbReference type="ARBA" id="ARBA00010266"/>
    </source>
</evidence>
<dbReference type="OrthoDB" id="9816557at2"/>
<protein>
    <submittedName>
        <fullName evidence="4">Beta-N-acetylglucosaminidase</fullName>
    </submittedName>
</protein>
<dbReference type="SMART" id="SM00047">
    <property type="entry name" value="LYZ2"/>
    <property type="match status" value="1"/>
</dbReference>
<feature type="chain" id="PRO_5011738566" evidence="2">
    <location>
        <begin position="33"/>
        <end position="1316"/>
    </location>
</feature>
<dbReference type="GO" id="GO:0004040">
    <property type="term" value="F:amidase activity"/>
    <property type="evidence" value="ECO:0007669"/>
    <property type="project" value="InterPro"/>
</dbReference>
<dbReference type="InterPro" id="IPR052354">
    <property type="entry name" value="Cell_Wall_Dynamics_Protein"/>
</dbReference>
<sequence>MKQIGKTRSRFKNLIYSSAVLAALSPSVEAKAQETEPVDTNVSIENMEADNFESMMKNVLVNNEDLVGQDLSLLRLMMTARELHLEGNYEQVTELYRFLSTYADLDEAVLKQIHTNETQALNEAEPVEWTLNDEQISKYETVIILTGDQTAELLTAPVTPELETAEQEVLVEEPVADAAEATAEPTEESVVETAAVTADQVVSREAAEPEVTEDESDAKETVVTISSSTEATDLYNKSMQSGSVTTAWYTALEGYSKYPEDERFKEAIEKAGVRSLNYADSLKERGNVEGALAYYGRTLDSPWLSAALTERAQNAHDRLHASISSSEEEKKEALYRASVDSGSVTTAWYKAIEGYTTYPDDARFKDAIEKAGVRSLDYADRLEDRGNLSGALAYFGRTLDSPWLSETLTERAQSAYDRLYALLNSEEEKQKEALYRASVDSGSVTTAWYKAIEGYTTYPDDARFKDAIEKAGVRSLDYADRLEDRGNYAGALAYYGRTLDSPWLSKTLTERTLTSQDRVEKKVAAEAEAKKQELYTASVTSGSVTTAWYKALEGYNTYPNDARFKDAIEKAGERSLDYADSLEARGNLNGALAYFDRTLDSPWLSAALKERAQTSKTRVLKAIEEEKKEALYKASVDSSSVSTAWYTALEGYNQYPDDARFKDAIEKAAIRSLDYADSLEAKGKASSAIPYYDRTLDAPWMTQALLDRAETSKARMLKVIEEINKTALYNASINASTVTEAWNKAVEGYTTYPTDTRFQDAIRKAAVRNLNYADTFEAKGNAAGSILYYDRVLNAPWLPNDLYTRAFNSKEEMLRLMDSDYVYQEILKEPNQIIAWEMAAKAVVDHPDDTRISDYITAQAENILDEAITLHKAYQYDRSVQRYDLLIHGPADLYDDEDIAEKYKILALNDLIPNHASYQNSYYFATLDEALDQQMRRAPQTQSGGSWVNASREQTEYYLNPANFLESIDTEAAAYKVTGEVTASALNVRSGNGTGYSAIDQVYAGQSVTIIDEDNGWYQIVYIVSGETRVGWVHGDYVQKDSKETVKHDFNEAYNPVARITATTLNVRQGPGTSHSIITTVNSGQRYTILKGESGWYQLDLGNGQLGWVSGDYVTVSNTLEKDLLQFLKLSVSSGIDEVKLNQEIGNSGVLTGKGHIFLEASQRYNINEIYLLAHAKLETGNGSSSLAQGIEVSEVDGVAVEPKVVYNMFGIAAFDSSPLKSGSEYAYKMGWDTVDKAIMGGAEWISKQYVNHATHKQDTLYKMRWNPLDPGAHQYATDIGWAYKQTHTLNTLVEVSQKYDLHLNFDIPVYNVTPK</sequence>
<name>A0A1I1GPK5_9LACT</name>
<dbReference type="Gene3D" id="2.30.30.40">
    <property type="entry name" value="SH3 Domains"/>
    <property type="match status" value="2"/>
</dbReference>
<evidence type="ECO:0000313" key="5">
    <source>
        <dbReference type="Proteomes" id="UP000199612"/>
    </source>
</evidence>
<dbReference type="PANTHER" id="PTHR34408:SF1">
    <property type="entry name" value="GLYCOSYL HYDROLASE FAMILY 19 DOMAIN-CONTAINING PROTEIN HI_1415"/>
    <property type="match status" value="1"/>
</dbReference>
<dbReference type="PROSITE" id="PS51781">
    <property type="entry name" value="SH3B"/>
    <property type="match status" value="2"/>
</dbReference>
<dbReference type="SMART" id="SM00287">
    <property type="entry name" value="SH3b"/>
    <property type="match status" value="2"/>
</dbReference>
<dbReference type="Gene3D" id="6.10.250.190">
    <property type="match status" value="1"/>
</dbReference>
<evidence type="ECO:0000259" key="3">
    <source>
        <dbReference type="PROSITE" id="PS51781"/>
    </source>
</evidence>
<dbReference type="RefSeq" id="WP_091528871.1">
    <property type="nucleotide sequence ID" value="NZ_FOLT01000003.1"/>
</dbReference>
<dbReference type="EMBL" id="FOLT01000003">
    <property type="protein sequence ID" value="SFC11020.1"/>
    <property type="molecule type" value="Genomic_DNA"/>
</dbReference>
<proteinExistence type="inferred from homology"/>
<dbReference type="InterPro" id="IPR002901">
    <property type="entry name" value="MGlyc_endo_b_GlcNAc-like_dom"/>
</dbReference>
<evidence type="ECO:0000313" key="4">
    <source>
        <dbReference type="EMBL" id="SFC11020.1"/>
    </source>
</evidence>
<evidence type="ECO:0000256" key="2">
    <source>
        <dbReference type="SAM" id="SignalP"/>
    </source>
</evidence>
<comment type="similarity">
    <text evidence="1">Belongs to the glycosyl hydrolase 73 family.</text>
</comment>
<keyword evidence="5" id="KW-1185">Reference proteome</keyword>
<feature type="signal peptide" evidence="2">
    <location>
        <begin position="1"/>
        <end position="32"/>
    </location>
</feature>
<keyword evidence="2" id="KW-0732">Signal</keyword>
<dbReference type="Gene3D" id="1.10.530.10">
    <property type="match status" value="1"/>
</dbReference>
<dbReference type="PANTHER" id="PTHR34408">
    <property type="entry name" value="FAMILY PROTEIN, PUTATIVE-RELATED"/>
    <property type="match status" value="1"/>
</dbReference>
<dbReference type="Pfam" id="PF08239">
    <property type="entry name" value="SH3_3"/>
    <property type="match status" value="2"/>
</dbReference>
<dbReference type="InterPro" id="IPR003646">
    <property type="entry name" value="SH3-like_bac-type"/>
</dbReference>
<gene>
    <name evidence="4" type="ORF">SAMN04488102_10382</name>
</gene>
<feature type="domain" description="SH3b" evidence="3">
    <location>
        <begin position="976"/>
        <end position="1042"/>
    </location>
</feature>
<dbReference type="Pfam" id="PF01832">
    <property type="entry name" value="Glucosaminidase"/>
    <property type="match status" value="1"/>
</dbReference>
<dbReference type="STRING" id="753702.SAMN04488102_10382"/>
<reference evidence="5" key="1">
    <citation type="submission" date="2016-10" db="EMBL/GenBank/DDBJ databases">
        <authorList>
            <person name="Varghese N."/>
            <person name="Submissions S."/>
        </authorList>
    </citation>
    <scope>NUCLEOTIDE SEQUENCE [LARGE SCALE GENOMIC DNA]</scope>
    <source>
        <strain evidence="5">DSM 23664</strain>
    </source>
</reference>
<feature type="domain" description="SH3b" evidence="3">
    <location>
        <begin position="1055"/>
        <end position="1118"/>
    </location>
</feature>